<comment type="caution">
    <text evidence="1">The sequence shown here is derived from an EMBL/GenBank/DDBJ whole genome shotgun (WGS) entry which is preliminary data.</text>
</comment>
<evidence type="ECO:0000313" key="1">
    <source>
        <dbReference type="EMBL" id="MBW4661077.1"/>
    </source>
</evidence>
<sequence length="59" mass="6744">MVYATAQTVDINFSEFAIELSEFQRSITRFLDAVDLGTDPQPSFDLLIWQINNLANLYS</sequence>
<reference evidence="1" key="2">
    <citation type="journal article" date="2022" name="Microbiol. Resour. Announc.">
        <title>Metagenome Sequencing to Explore Phylogenomics of Terrestrial Cyanobacteria.</title>
        <authorList>
            <person name="Ward R.D."/>
            <person name="Stajich J.E."/>
            <person name="Johansen J.R."/>
            <person name="Huntemann M."/>
            <person name="Clum A."/>
            <person name="Foster B."/>
            <person name="Foster B."/>
            <person name="Roux S."/>
            <person name="Palaniappan K."/>
            <person name="Varghese N."/>
            <person name="Mukherjee S."/>
            <person name="Reddy T.B.K."/>
            <person name="Daum C."/>
            <person name="Copeland A."/>
            <person name="Chen I.A."/>
            <person name="Ivanova N.N."/>
            <person name="Kyrpides N.C."/>
            <person name="Shapiro N."/>
            <person name="Eloe-Fadrosh E.A."/>
            <person name="Pietrasiak N."/>
        </authorList>
    </citation>
    <scope>NUCLEOTIDE SEQUENCE</scope>
    <source>
        <strain evidence="1">UHER 2000/2452</strain>
    </source>
</reference>
<name>A0A951QD58_9CYAN</name>
<evidence type="ECO:0000313" key="2">
    <source>
        <dbReference type="Proteomes" id="UP000757435"/>
    </source>
</evidence>
<dbReference type="EMBL" id="JAHHHD010000029">
    <property type="protein sequence ID" value="MBW4661077.1"/>
    <property type="molecule type" value="Genomic_DNA"/>
</dbReference>
<reference evidence="1" key="1">
    <citation type="submission" date="2021-05" db="EMBL/GenBank/DDBJ databases">
        <authorList>
            <person name="Pietrasiak N."/>
            <person name="Ward R."/>
            <person name="Stajich J.E."/>
            <person name="Kurbessoian T."/>
        </authorList>
    </citation>
    <scope>NUCLEOTIDE SEQUENCE</scope>
    <source>
        <strain evidence="1">UHER 2000/2452</strain>
    </source>
</reference>
<gene>
    <name evidence="1" type="ORF">KME15_20575</name>
</gene>
<organism evidence="1 2">
    <name type="scientific">Drouetiella hepatica Uher 2000/2452</name>
    <dbReference type="NCBI Taxonomy" id="904376"/>
    <lineage>
        <taxon>Bacteria</taxon>
        <taxon>Bacillati</taxon>
        <taxon>Cyanobacteriota</taxon>
        <taxon>Cyanophyceae</taxon>
        <taxon>Oculatellales</taxon>
        <taxon>Oculatellaceae</taxon>
        <taxon>Drouetiella</taxon>
    </lineage>
</organism>
<proteinExistence type="predicted"/>
<dbReference type="AlphaFoldDB" id="A0A951QD58"/>
<dbReference type="Proteomes" id="UP000757435">
    <property type="component" value="Unassembled WGS sequence"/>
</dbReference>
<protein>
    <submittedName>
        <fullName evidence="1">Uncharacterized protein</fullName>
    </submittedName>
</protein>
<accession>A0A951QD58</accession>